<protein>
    <submittedName>
        <fullName evidence="1">Uncharacterized protein</fullName>
    </submittedName>
</protein>
<sequence>MSELFDKWEDDIKKYCEINNLSFEKAKNMAKCWGKDDLILQYYDSSKNNGKGLNDEIPLPIVLKIKKKDNVLIFEQTEYTNKYLSKN</sequence>
<dbReference type="Proteomes" id="UP001198242">
    <property type="component" value="Unassembled WGS sequence"/>
</dbReference>
<keyword evidence="2" id="KW-1185">Reference proteome</keyword>
<proteinExistence type="predicted"/>
<dbReference type="AlphaFoldDB" id="A0AAE3J9V9"/>
<evidence type="ECO:0000313" key="2">
    <source>
        <dbReference type="Proteomes" id="UP001198242"/>
    </source>
</evidence>
<dbReference type="RefSeq" id="WP_308456543.1">
    <property type="nucleotide sequence ID" value="NZ_JAJEQM010000010.1"/>
</dbReference>
<dbReference type="EMBL" id="JAJEQM010000010">
    <property type="protein sequence ID" value="MCC2210831.1"/>
    <property type="molecule type" value="Genomic_DNA"/>
</dbReference>
<comment type="caution">
    <text evidence="1">The sequence shown here is derived from an EMBL/GenBank/DDBJ whole genome shotgun (WGS) entry which is preliminary data.</text>
</comment>
<accession>A0AAE3J9V9</accession>
<evidence type="ECO:0000313" key="1">
    <source>
        <dbReference type="EMBL" id="MCC2210831.1"/>
    </source>
</evidence>
<reference evidence="1 2" key="1">
    <citation type="submission" date="2021-10" db="EMBL/GenBank/DDBJ databases">
        <title>Anaerobic single-cell dispensing facilitates the cultivation of human gut bacteria.</title>
        <authorList>
            <person name="Afrizal A."/>
        </authorList>
    </citation>
    <scope>NUCLEOTIDE SEQUENCE [LARGE SCALE GENOMIC DNA]</scope>
    <source>
        <strain evidence="1 2">CLA-AA-H232</strain>
    </source>
</reference>
<gene>
    <name evidence="1" type="ORF">LKE05_08515</name>
</gene>
<organism evidence="1 2">
    <name type="scientific">Hominilimicola fabiformis</name>
    <dbReference type="NCBI Taxonomy" id="2885356"/>
    <lineage>
        <taxon>Bacteria</taxon>
        <taxon>Bacillati</taxon>
        <taxon>Bacillota</taxon>
        <taxon>Clostridia</taxon>
        <taxon>Eubacteriales</taxon>
        <taxon>Oscillospiraceae</taxon>
        <taxon>Hominilimicola</taxon>
    </lineage>
</organism>
<name>A0AAE3J9V9_9FIRM</name>